<proteinExistence type="predicted"/>
<evidence type="ECO:0000313" key="3">
    <source>
        <dbReference type="Proteomes" id="UP000027222"/>
    </source>
</evidence>
<evidence type="ECO:0000313" key="2">
    <source>
        <dbReference type="EMBL" id="KDR70172.1"/>
    </source>
</evidence>
<reference evidence="3" key="1">
    <citation type="journal article" date="2014" name="Proc. Natl. Acad. Sci. U.S.A.">
        <title>Extensive sampling of basidiomycete genomes demonstrates inadequacy of the white-rot/brown-rot paradigm for wood decay fungi.</title>
        <authorList>
            <person name="Riley R."/>
            <person name="Salamov A.A."/>
            <person name="Brown D.W."/>
            <person name="Nagy L.G."/>
            <person name="Floudas D."/>
            <person name="Held B.W."/>
            <person name="Levasseur A."/>
            <person name="Lombard V."/>
            <person name="Morin E."/>
            <person name="Otillar R."/>
            <person name="Lindquist E.A."/>
            <person name="Sun H."/>
            <person name="LaButti K.M."/>
            <person name="Schmutz J."/>
            <person name="Jabbour D."/>
            <person name="Luo H."/>
            <person name="Baker S.E."/>
            <person name="Pisabarro A.G."/>
            <person name="Walton J.D."/>
            <person name="Blanchette R.A."/>
            <person name="Henrissat B."/>
            <person name="Martin F."/>
            <person name="Cullen D."/>
            <person name="Hibbett D.S."/>
            <person name="Grigoriev I.V."/>
        </authorList>
    </citation>
    <scope>NUCLEOTIDE SEQUENCE [LARGE SCALE GENOMIC DNA]</scope>
    <source>
        <strain evidence="3">CBS 339.88</strain>
    </source>
</reference>
<keyword evidence="3" id="KW-1185">Reference proteome</keyword>
<dbReference type="OrthoDB" id="10651716at2759"/>
<dbReference type="EMBL" id="KL142398">
    <property type="protein sequence ID" value="KDR70172.1"/>
    <property type="molecule type" value="Genomic_DNA"/>
</dbReference>
<dbReference type="AlphaFoldDB" id="A0A067SJH2"/>
<dbReference type="HOGENOM" id="CLU_648983_0_0_1"/>
<feature type="compositionally biased region" description="Pro residues" evidence="1">
    <location>
        <begin position="190"/>
        <end position="205"/>
    </location>
</feature>
<sequence length="423" mass="46552">MIRPFINRMFQPLLDLAGIPVPLFPDPEAFATAAFPPRELPLSVGDWRDVIVYLVSSPISHDSLAKTKTMGTRRQPQEMHKVVEVGRYTFVKAGEAEHQVVVVKVEVGAGLYKLLRIERARGVSDFESDCDAAIAKIRPDSELVEVSTQDPSAPPRAIGEQKALPLGPVLGSRSVSAASDAIQQIRRTPVPEPAPSPGPISPTSPHPSLSIYNVDALGLVKHDVPVISPARRRLANLSWIPFRAHDDKEKIGSCSQTNSDIDLDTVQTIFEADLRTLVLMESVQPRDFYLHHLALLVGEVHDYNPRHPKPEPVITGPHHCTLFAELIMCVLAKEMDVLPMASDPRHREEVINNIASSYRAVKDDVGRRIAKAVGGAGLAEDQKQPEAQDDSRTRPSTAKESDIQIKREDVAEPEHIEVADVHV</sequence>
<protein>
    <submittedName>
        <fullName evidence="2">Uncharacterized protein</fullName>
    </submittedName>
</protein>
<organism evidence="2 3">
    <name type="scientific">Galerina marginata (strain CBS 339.88)</name>
    <dbReference type="NCBI Taxonomy" id="685588"/>
    <lineage>
        <taxon>Eukaryota</taxon>
        <taxon>Fungi</taxon>
        <taxon>Dikarya</taxon>
        <taxon>Basidiomycota</taxon>
        <taxon>Agaricomycotina</taxon>
        <taxon>Agaricomycetes</taxon>
        <taxon>Agaricomycetidae</taxon>
        <taxon>Agaricales</taxon>
        <taxon>Agaricineae</taxon>
        <taxon>Strophariaceae</taxon>
        <taxon>Galerina</taxon>
    </lineage>
</organism>
<feature type="region of interest" description="Disordered" evidence="1">
    <location>
        <begin position="376"/>
        <end position="423"/>
    </location>
</feature>
<dbReference type="Proteomes" id="UP000027222">
    <property type="component" value="Unassembled WGS sequence"/>
</dbReference>
<feature type="region of interest" description="Disordered" evidence="1">
    <location>
        <begin position="188"/>
        <end position="207"/>
    </location>
</feature>
<gene>
    <name evidence="2" type="ORF">GALMADRAFT_144850</name>
</gene>
<feature type="region of interest" description="Disordered" evidence="1">
    <location>
        <begin position="145"/>
        <end position="164"/>
    </location>
</feature>
<accession>A0A067SJH2</accession>
<feature type="compositionally biased region" description="Basic and acidic residues" evidence="1">
    <location>
        <begin position="380"/>
        <end position="423"/>
    </location>
</feature>
<name>A0A067SJH2_GALM3</name>
<evidence type="ECO:0000256" key="1">
    <source>
        <dbReference type="SAM" id="MobiDB-lite"/>
    </source>
</evidence>